<dbReference type="AlphaFoldDB" id="A0A6I3IUL9"/>
<dbReference type="Gene3D" id="1.20.120.1810">
    <property type="match status" value="1"/>
</dbReference>
<dbReference type="InterPro" id="IPR000943">
    <property type="entry name" value="RNA_pol_sigma70"/>
</dbReference>
<accession>A0A6I3IUL9</accession>
<evidence type="ECO:0000259" key="7">
    <source>
        <dbReference type="Pfam" id="PF04545"/>
    </source>
</evidence>
<keyword evidence="3" id="KW-0238">DNA-binding</keyword>
<protein>
    <submittedName>
        <fullName evidence="8">SigB/SigF/SigG family RNA polymerase sigma factor</fullName>
    </submittedName>
</protein>
<evidence type="ECO:0000313" key="9">
    <source>
        <dbReference type="Proteomes" id="UP000431092"/>
    </source>
</evidence>
<evidence type="ECO:0000256" key="1">
    <source>
        <dbReference type="ARBA" id="ARBA00023015"/>
    </source>
</evidence>
<dbReference type="PANTHER" id="PTHR30385:SF4">
    <property type="entry name" value="RNA POLYMERASE SIGMA-E FACTOR"/>
    <property type="match status" value="1"/>
</dbReference>
<dbReference type="Pfam" id="PF04542">
    <property type="entry name" value="Sigma70_r2"/>
    <property type="match status" value="1"/>
</dbReference>
<dbReference type="InterPro" id="IPR013324">
    <property type="entry name" value="RNA_pol_sigma_r3/r4-like"/>
</dbReference>
<dbReference type="SUPFAM" id="SSF88659">
    <property type="entry name" value="Sigma3 and sigma4 domains of RNA polymerase sigma factors"/>
    <property type="match status" value="2"/>
</dbReference>
<dbReference type="Pfam" id="PF04545">
    <property type="entry name" value="Sigma70_r4"/>
    <property type="match status" value="1"/>
</dbReference>
<dbReference type="EMBL" id="WLVL01000003">
    <property type="protein sequence ID" value="MTB70516.1"/>
    <property type="molecule type" value="Genomic_DNA"/>
</dbReference>
<sequence length="277" mass="31165">MEVPLLSKSSHHIVFGLPHVRPVGDGESERLLATIPDLAAEERQAVYNKVISDNLSLAKRLASRYRNRGEPADDLEQVANLGLVMAVLRYDPSHGVSLIDFATPTIIGELRKHFRDKCWSVRPPRRLQELRPRVRETQQELEQKLGRAPTSTEVADALGLTAQELADVERAATGYQPLSLEHPTGEGSSTTLGHLIPDDDDDLANLMNEMTVHTLLDCLTPRQRKIIELRYFSEMTQQEIADEIGVSQVQVSRLLSQILRRLRHVLDIQRMPVRPVA</sequence>
<keyword evidence="2" id="KW-0731">Sigma factor</keyword>
<dbReference type="InterPro" id="IPR014284">
    <property type="entry name" value="RNA_pol_sigma-70_dom"/>
</dbReference>
<dbReference type="InterPro" id="IPR013325">
    <property type="entry name" value="RNA_pol_sigma_r2"/>
</dbReference>
<dbReference type="GO" id="GO:0016987">
    <property type="term" value="F:sigma factor activity"/>
    <property type="evidence" value="ECO:0007669"/>
    <property type="project" value="UniProtKB-KW"/>
</dbReference>
<feature type="domain" description="RNA polymerase sigma-70 region 3" evidence="5">
    <location>
        <begin position="129"/>
        <end position="201"/>
    </location>
</feature>
<gene>
    <name evidence="8" type="ORF">GGG17_00670</name>
</gene>
<dbReference type="PANTHER" id="PTHR30385">
    <property type="entry name" value="SIGMA FACTOR F FLAGELLAR"/>
    <property type="match status" value="1"/>
</dbReference>
<dbReference type="PRINTS" id="PR00046">
    <property type="entry name" value="SIGMA70FCT"/>
</dbReference>
<dbReference type="GO" id="GO:0003677">
    <property type="term" value="F:DNA binding"/>
    <property type="evidence" value="ECO:0007669"/>
    <property type="project" value="UniProtKB-KW"/>
</dbReference>
<evidence type="ECO:0000256" key="3">
    <source>
        <dbReference type="ARBA" id="ARBA00023125"/>
    </source>
</evidence>
<evidence type="ECO:0000256" key="2">
    <source>
        <dbReference type="ARBA" id="ARBA00023082"/>
    </source>
</evidence>
<dbReference type="NCBIfam" id="TIGR02937">
    <property type="entry name" value="sigma70-ECF"/>
    <property type="match status" value="1"/>
</dbReference>
<dbReference type="SUPFAM" id="SSF88946">
    <property type="entry name" value="Sigma2 domain of RNA polymerase sigma factors"/>
    <property type="match status" value="1"/>
</dbReference>
<dbReference type="InterPro" id="IPR007630">
    <property type="entry name" value="RNA_pol_sigma70_r4"/>
</dbReference>
<keyword evidence="9" id="KW-1185">Reference proteome</keyword>
<feature type="domain" description="RNA polymerase sigma-70 region 4" evidence="7">
    <location>
        <begin position="215"/>
        <end position="264"/>
    </location>
</feature>
<feature type="domain" description="RNA polymerase sigma-70 region 2" evidence="6">
    <location>
        <begin position="51"/>
        <end position="117"/>
    </location>
</feature>
<dbReference type="GO" id="GO:0006352">
    <property type="term" value="P:DNA-templated transcription initiation"/>
    <property type="evidence" value="ECO:0007669"/>
    <property type="project" value="InterPro"/>
</dbReference>
<dbReference type="InterPro" id="IPR014322">
    <property type="entry name" value="RNA_pol_sigma-B/F/G"/>
</dbReference>
<dbReference type="InterPro" id="IPR007627">
    <property type="entry name" value="RNA_pol_sigma70_r2"/>
</dbReference>
<evidence type="ECO:0000259" key="6">
    <source>
        <dbReference type="Pfam" id="PF04542"/>
    </source>
</evidence>
<reference evidence="8 9" key="1">
    <citation type="submission" date="2019-11" db="EMBL/GenBank/DDBJ databases">
        <title>Whole genome sequencing identifies a novel species of the genus Arsenicicoccus isolated from human blood.</title>
        <authorList>
            <person name="Jeong J.H."/>
            <person name="Kweon O.J."/>
            <person name="Kim H.R."/>
            <person name="Kim T.-H."/>
            <person name="Ha S.-M."/>
            <person name="Lee M.-K."/>
        </authorList>
    </citation>
    <scope>NUCLEOTIDE SEQUENCE [LARGE SCALE GENOMIC DNA]</scope>
    <source>
        <strain evidence="8 9">MKL-02</strain>
    </source>
</reference>
<keyword evidence="1" id="KW-0805">Transcription regulation</keyword>
<evidence type="ECO:0000256" key="4">
    <source>
        <dbReference type="ARBA" id="ARBA00023163"/>
    </source>
</evidence>
<dbReference type="Proteomes" id="UP000431092">
    <property type="component" value="Unassembled WGS sequence"/>
</dbReference>
<name>A0A6I3IUL9_9MICO</name>
<proteinExistence type="predicted"/>
<keyword evidence="4" id="KW-0804">Transcription</keyword>
<dbReference type="CDD" id="cd06171">
    <property type="entry name" value="Sigma70_r4"/>
    <property type="match status" value="1"/>
</dbReference>
<dbReference type="Pfam" id="PF04539">
    <property type="entry name" value="Sigma70_r3"/>
    <property type="match status" value="1"/>
</dbReference>
<evidence type="ECO:0000259" key="5">
    <source>
        <dbReference type="Pfam" id="PF04539"/>
    </source>
</evidence>
<dbReference type="Gene3D" id="1.20.140.160">
    <property type="match status" value="1"/>
</dbReference>
<dbReference type="InterPro" id="IPR007624">
    <property type="entry name" value="RNA_pol_sigma70_r3"/>
</dbReference>
<dbReference type="NCBIfam" id="TIGR02980">
    <property type="entry name" value="SigBFG"/>
    <property type="match status" value="1"/>
</dbReference>
<comment type="caution">
    <text evidence="8">The sequence shown here is derived from an EMBL/GenBank/DDBJ whole genome shotgun (WGS) entry which is preliminary data.</text>
</comment>
<evidence type="ECO:0000313" key="8">
    <source>
        <dbReference type="EMBL" id="MTB70516.1"/>
    </source>
</evidence>
<organism evidence="8 9">
    <name type="scientific">Arsenicicoccus cauae</name>
    <dbReference type="NCBI Taxonomy" id="2663847"/>
    <lineage>
        <taxon>Bacteria</taxon>
        <taxon>Bacillati</taxon>
        <taxon>Actinomycetota</taxon>
        <taxon>Actinomycetes</taxon>
        <taxon>Micrococcales</taxon>
        <taxon>Intrasporangiaceae</taxon>
        <taxon>Arsenicicoccus</taxon>
    </lineage>
</organism>